<evidence type="ECO:0000313" key="2">
    <source>
        <dbReference type="Proteomes" id="UP000184532"/>
    </source>
</evidence>
<dbReference type="AlphaFoldDB" id="A0A1M5I7G5"/>
<evidence type="ECO:0000313" key="1">
    <source>
        <dbReference type="EMBL" id="SHG24318.1"/>
    </source>
</evidence>
<dbReference type="EMBL" id="FQWL01000001">
    <property type="protein sequence ID" value="SHG24318.1"/>
    <property type="molecule type" value="Genomic_DNA"/>
</dbReference>
<reference evidence="2" key="1">
    <citation type="submission" date="2016-11" db="EMBL/GenBank/DDBJ databases">
        <authorList>
            <person name="Varghese N."/>
            <person name="Submissions S."/>
        </authorList>
    </citation>
    <scope>NUCLEOTIDE SEQUENCE [LARGE SCALE GENOMIC DNA]</scope>
    <source>
        <strain evidence="2">DSM 22638</strain>
    </source>
</reference>
<dbReference type="Proteomes" id="UP000184532">
    <property type="component" value="Unassembled WGS sequence"/>
</dbReference>
<organism evidence="1 2">
    <name type="scientific">Flagellimonas flava</name>
    <dbReference type="NCBI Taxonomy" id="570519"/>
    <lineage>
        <taxon>Bacteria</taxon>
        <taxon>Pseudomonadati</taxon>
        <taxon>Bacteroidota</taxon>
        <taxon>Flavobacteriia</taxon>
        <taxon>Flavobacteriales</taxon>
        <taxon>Flavobacteriaceae</taxon>
        <taxon>Flagellimonas</taxon>
    </lineage>
</organism>
<protein>
    <submittedName>
        <fullName evidence="1">Uncharacterized protein</fullName>
    </submittedName>
</protein>
<proteinExistence type="predicted"/>
<name>A0A1M5I7G5_9FLAO</name>
<accession>A0A1M5I7G5</accession>
<sequence>MLSISQSPAKIKDKANNWLLNKSEYCYVCGLNHVHGNIQNYHGKVLKIL</sequence>
<gene>
    <name evidence="1" type="ORF">SAMN04488116_0503</name>
</gene>
<keyword evidence="2" id="KW-1185">Reference proteome</keyword>